<keyword evidence="2" id="KW-0472">Membrane</keyword>
<evidence type="ECO:0000313" key="5">
    <source>
        <dbReference type="Proteomes" id="UP000186601"/>
    </source>
</evidence>
<evidence type="ECO:0000259" key="3">
    <source>
        <dbReference type="PROSITE" id="PS50238"/>
    </source>
</evidence>
<feature type="compositionally biased region" description="Basic residues" evidence="1">
    <location>
        <begin position="367"/>
        <end position="379"/>
    </location>
</feature>
<gene>
    <name evidence="4" type="ORF">PHLCEN_2v11882</name>
</gene>
<dbReference type="OrthoDB" id="19923at2759"/>
<dbReference type="Gene3D" id="3.40.525.10">
    <property type="entry name" value="CRAL-TRIO lipid binding domain"/>
    <property type="match status" value="1"/>
</dbReference>
<dbReference type="PANTHER" id="PTHR45808">
    <property type="entry name" value="RHO GTPASE-ACTIVATING PROTEIN 68F"/>
    <property type="match status" value="1"/>
</dbReference>
<name>A0A2R6NIT5_9APHY</name>
<evidence type="ECO:0000256" key="1">
    <source>
        <dbReference type="SAM" id="MobiDB-lite"/>
    </source>
</evidence>
<dbReference type="InterPro" id="IPR000198">
    <property type="entry name" value="RhoGAP_dom"/>
</dbReference>
<dbReference type="GO" id="GO:0005737">
    <property type="term" value="C:cytoplasm"/>
    <property type="evidence" value="ECO:0007669"/>
    <property type="project" value="TreeGrafter"/>
</dbReference>
<dbReference type="Gene3D" id="1.10.555.10">
    <property type="entry name" value="Rho GTPase activation protein"/>
    <property type="match status" value="1"/>
</dbReference>
<dbReference type="CDD" id="cd00159">
    <property type="entry name" value="RhoGAP"/>
    <property type="match status" value="1"/>
</dbReference>
<dbReference type="Pfam" id="PF00620">
    <property type="entry name" value="RhoGAP"/>
    <property type="match status" value="1"/>
</dbReference>
<dbReference type="SMART" id="SM00324">
    <property type="entry name" value="RhoGAP"/>
    <property type="match status" value="1"/>
</dbReference>
<evidence type="ECO:0000256" key="2">
    <source>
        <dbReference type="SAM" id="Phobius"/>
    </source>
</evidence>
<dbReference type="AlphaFoldDB" id="A0A2R6NIT5"/>
<dbReference type="GO" id="GO:0007264">
    <property type="term" value="P:small GTPase-mediated signal transduction"/>
    <property type="evidence" value="ECO:0007669"/>
    <property type="project" value="TreeGrafter"/>
</dbReference>
<protein>
    <recommendedName>
        <fullName evidence="3">Rho-GAP domain-containing protein</fullName>
    </recommendedName>
</protein>
<keyword evidence="5" id="KW-1185">Reference proteome</keyword>
<dbReference type="InterPro" id="IPR008936">
    <property type="entry name" value="Rho_GTPase_activation_prot"/>
</dbReference>
<feature type="domain" description="Rho-GAP" evidence="3">
    <location>
        <begin position="123"/>
        <end position="341"/>
    </location>
</feature>
<accession>A0A2R6NIT5</accession>
<comment type="caution">
    <text evidence="4">The sequence shown here is derived from an EMBL/GenBank/DDBJ whole genome shotgun (WGS) entry which is preliminary data.</text>
</comment>
<reference evidence="4 5" key="1">
    <citation type="submission" date="2018-02" db="EMBL/GenBank/DDBJ databases">
        <title>Genome sequence of the basidiomycete white-rot fungus Phlebia centrifuga.</title>
        <authorList>
            <person name="Granchi Z."/>
            <person name="Peng M."/>
            <person name="de Vries R.P."/>
            <person name="Hilden K."/>
            <person name="Makela M.R."/>
            <person name="Grigoriev I."/>
            <person name="Riley R."/>
        </authorList>
    </citation>
    <scope>NUCLEOTIDE SEQUENCE [LARGE SCALE GENOMIC DNA]</scope>
    <source>
        <strain evidence="4 5">FBCC195</strain>
    </source>
</reference>
<dbReference type="EMBL" id="MLYV02001198">
    <property type="protein sequence ID" value="PSR72290.1"/>
    <property type="molecule type" value="Genomic_DNA"/>
</dbReference>
<evidence type="ECO:0000313" key="4">
    <source>
        <dbReference type="EMBL" id="PSR72290.1"/>
    </source>
</evidence>
<dbReference type="SUPFAM" id="SSF48350">
    <property type="entry name" value="GTPase activation domain, GAP"/>
    <property type="match status" value="1"/>
</dbReference>
<organism evidence="4 5">
    <name type="scientific">Hermanssonia centrifuga</name>
    <dbReference type="NCBI Taxonomy" id="98765"/>
    <lineage>
        <taxon>Eukaryota</taxon>
        <taxon>Fungi</taxon>
        <taxon>Dikarya</taxon>
        <taxon>Basidiomycota</taxon>
        <taxon>Agaricomycotina</taxon>
        <taxon>Agaricomycetes</taxon>
        <taxon>Polyporales</taxon>
        <taxon>Meruliaceae</taxon>
        <taxon>Hermanssonia</taxon>
    </lineage>
</organism>
<dbReference type="GO" id="GO:0005096">
    <property type="term" value="F:GTPase activator activity"/>
    <property type="evidence" value="ECO:0007669"/>
    <property type="project" value="TreeGrafter"/>
</dbReference>
<keyword evidence="2" id="KW-1133">Transmembrane helix</keyword>
<dbReference type="InterPro" id="IPR036865">
    <property type="entry name" value="CRAL-TRIO_dom_sf"/>
</dbReference>
<dbReference type="InterPro" id="IPR001251">
    <property type="entry name" value="CRAL-TRIO_dom"/>
</dbReference>
<feature type="region of interest" description="Disordered" evidence="1">
    <location>
        <begin position="356"/>
        <end position="453"/>
    </location>
</feature>
<dbReference type="Pfam" id="PF13716">
    <property type="entry name" value="CRAL_TRIO_2"/>
    <property type="match status" value="1"/>
</dbReference>
<dbReference type="Proteomes" id="UP000186601">
    <property type="component" value="Unassembled WGS sequence"/>
</dbReference>
<sequence>MVCSAVESDYTVVFFAAGGRHTPGWNWVWKAYRSLSRKYRKNLKRLVSDYFHSINTEKRAFLYSRVAVANLYKDLALLWAFTYMLAFIVLVHRAFEFLHQEENLKYEQHIQMPILTCADMFGVPLAELMGYDGEKGGVPRVVKDCVQYLRDTGLRDEGLFRRSPSSAMLKYVQEAYDRGQVVSLDTFADPHLAAVLLKKYLRDLPEPLFPASVYPVIHKCPMPLEDATDMSGALYIRDILLPELPLCNYILLSHIMHLLHDTSQQASFNSMDAYNLAIVVCPNLIKSADPLKDVAMCMIPGTSSATGLSTHPALASRAVGEGKTTLGSIIQLCIQRYYEIFDELLDRAEARPAIDIPESTSDSSPFRHARSTSHHSSRSNKRDSTFDDDEDIDDAMLVMPIGPSTSGSRVNPSSPPSAWAPGAGPTNAKYKPRHRNTNSRDSRDFATARSTHTTGGVYTTSGFAIAGKAKSMISIEKGGPPGTARRGSIAVGRGTTRKGSGSGVEALGVTASGFFSPVASAPPVPQRPRQ</sequence>
<dbReference type="STRING" id="98765.A0A2R6NIT5"/>
<feature type="region of interest" description="Disordered" evidence="1">
    <location>
        <begin position="477"/>
        <end position="503"/>
    </location>
</feature>
<dbReference type="PANTHER" id="PTHR45808:SF2">
    <property type="entry name" value="RHO GTPASE-ACTIVATING PROTEIN 68F"/>
    <property type="match status" value="1"/>
</dbReference>
<keyword evidence="2" id="KW-0812">Transmembrane</keyword>
<feature type="compositionally biased region" description="Low complexity" evidence="1">
    <location>
        <begin position="416"/>
        <end position="425"/>
    </location>
</feature>
<dbReference type="PROSITE" id="PS50238">
    <property type="entry name" value="RHOGAP"/>
    <property type="match status" value="1"/>
</dbReference>
<proteinExistence type="predicted"/>
<feature type="transmembrane region" description="Helical" evidence="2">
    <location>
        <begin position="75"/>
        <end position="95"/>
    </location>
</feature>